<dbReference type="RefSeq" id="WP_254162565.1">
    <property type="nucleotide sequence ID" value="NZ_JAHESF010000007.1"/>
</dbReference>
<dbReference type="InterPro" id="IPR007472">
    <property type="entry name" value="N-end_Aminoacyl_Trfase_C"/>
</dbReference>
<dbReference type="EMBL" id="JAHESF010000007">
    <property type="protein sequence ID" value="MBT1696957.1"/>
    <property type="molecule type" value="Genomic_DNA"/>
</dbReference>
<evidence type="ECO:0000313" key="2">
    <source>
        <dbReference type="EMBL" id="MBT1696957.1"/>
    </source>
</evidence>
<evidence type="ECO:0000313" key="3">
    <source>
        <dbReference type="Proteomes" id="UP001319200"/>
    </source>
</evidence>
<protein>
    <submittedName>
        <fullName evidence="2">Arginyl-tRNA--protein arginylyltransferase</fullName>
    </submittedName>
</protein>
<feature type="domain" description="N-end rule aminoacyl transferase C-terminal" evidence="1">
    <location>
        <begin position="85"/>
        <end position="195"/>
    </location>
</feature>
<name>A0AAP2DL52_9BACT</name>
<dbReference type="SUPFAM" id="SSF55729">
    <property type="entry name" value="Acyl-CoA N-acyltransferases (Nat)"/>
    <property type="match status" value="1"/>
</dbReference>
<sequence length="352" mass="40546">MFAQVHHPQKLLPGELDGYLERGWFRMGQTIFTTNFLNFRHQLYGAIWLRIVLPDLTHDKQQQKLMKRNAGFRTEVKRASINAAKEELYAKYKLGISFEVSSSLKELMYRNSLHDLYHTLEVCVYDQGKLIGAGFFDIGATSGAGITSFYDPDYKKYSLGKYLIYQKLEYCKASGLSFFYPGYFVPGYSFFNYKLGIGTEALQYLDFSSQHWLPIDQFSVEKTPLHVMHKALSTLRALLQQFRIESSVLMYEFFDANLIPELKDAGLFDFPVLLCFPYSEDDSIHAVVVYDVQDEKYRLIRCISVWASNLPDRQDGFFSSHLLKIIQEIFSSAVPEEMAAALLVEMKSRIAG</sequence>
<evidence type="ECO:0000259" key="1">
    <source>
        <dbReference type="Pfam" id="PF04377"/>
    </source>
</evidence>
<comment type="caution">
    <text evidence="2">The sequence shown here is derived from an EMBL/GenBank/DDBJ whole genome shotgun (WGS) entry which is preliminary data.</text>
</comment>
<accession>A0AAP2DL52</accession>
<dbReference type="Pfam" id="PF04377">
    <property type="entry name" value="ATE_C"/>
    <property type="match status" value="1"/>
</dbReference>
<dbReference type="AlphaFoldDB" id="A0AAP2DL52"/>
<organism evidence="2 3">
    <name type="scientific">Chryseosolibacter histidini</name>
    <dbReference type="NCBI Taxonomy" id="2782349"/>
    <lineage>
        <taxon>Bacteria</taxon>
        <taxon>Pseudomonadati</taxon>
        <taxon>Bacteroidota</taxon>
        <taxon>Cytophagia</taxon>
        <taxon>Cytophagales</taxon>
        <taxon>Chryseotaleaceae</taxon>
        <taxon>Chryseosolibacter</taxon>
    </lineage>
</organism>
<reference evidence="2 3" key="1">
    <citation type="submission" date="2021-05" db="EMBL/GenBank/DDBJ databases">
        <title>A Polyphasic approach of four new species of the genus Ohtaekwangia: Ohtaekwangia histidinii sp. nov., Ohtaekwangia cretensis sp. nov., Ohtaekwangia indiensis sp. nov., Ohtaekwangia reichenbachii sp. nov. from diverse environment.</title>
        <authorList>
            <person name="Octaviana S."/>
        </authorList>
    </citation>
    <scope>NUCLEOTIDE SEQUENCE [LARGE SCALE GENOMIC DNA]</scope>
    <source>
        <strain evidence="2 3">PWU4</strain>
    </source>
</reference>
<dbReference type="Proteomes" id="UP001319200">
    <property type="component" value="Unassembled WGS sequence"/>
</dbReference>
<dbReference type="InterPro" id="IPR016181">
    <property type="entry name" value="Acyl_CoA_acyltransferase"/>
</dbReference>
<keyword evidence="3" id="KW-1185">Reference proteome</keyword>
<dbReference type="GO" id="GO:0004057">
    <property type="term" value="F:arginyl-tRNA--protein transferase activity"/>
    <property type="evidence" value="ECO:0007669"/>
    <property type="project" value="InterPro"/>
</dbReference>
<proteinExistence type="predicted"/>
<gene>
    <name evidence="2" type="ORF">KK083_08740</name>
</gene>